<dbReference type="InterPro" id="IPR036691">
    <property type="entry name" value="Endo/exonu/phosph_ase_sf"/>
</dbReference>
<dbReference type="InParanoid" id="B9STS6"/>
<dbReference type="PANTHER" id="PTHR33710">
    <property type="entry name" value="BNAC02G09200D PROTEIN"/>
    <property type="match status" value="1"/>
</dbReference>
<dbReference type="Proteomes" id="UP000008311">
    <property type="component" value="Unassembled WGS sequence"/>
</dbReference>
<protein>
    <recommendedName>
        <fullName evidence="3">Endonuclease/exonuclease/phosphatase domain-containing protein</fullName>
    </recommendedName>
</protein>
<organism evidence="1 2">
    <name type="scientific">Ricinus communis</name>
    <name type="common">Castor bean</name>
    <dbReference type="NCBI Taxonomy" id="3988"/>
    <lineage>
        <taxon>Eukaryota</taxon>
        <taxon>Viridiplantae</taxon>
        <taxon>Streptophyta</taxon>
        <taxon>Embryophyta</taxon>
        <taxon>Tracheophyta</taxon>
        <taxon>Spermatophyta</taxon>
        <taxon>Magnoliopsida</taxon>
        <taxon>eudicotyledons</taxon>
        <taxon>Gunneridae</taxon>
        <taxon>Pentapetalae</taxon>
        <taxon>rosids</taxon>
        <taxon>fabids</taxon>
        <taxon>Malpighiales</taxon>
        <taxon>Euphorbiaceae</taxon>
        <taxon>Acalyphoideae</taxon>
        <taxon>Acalypheae</taxon>
        <taxon>Ricinus</taxon>
    </lineage>
</organism>
<evidence type="ECO:0000313" key="1">
    <source>
        <dbReference type="EMBL" id="EEF32991.1"/>
    </source>
</evidence>
<dbReference type="EMBL" id="EQ974134">
    <property type="protein sequence ID" value="EEF32991.1"/>
    <property type="molecule type" value="Genomic_DNA"/>
</dbReference>
<reference evidence="2" key="1">
    <citation type="journal article" date="2010" name="Nat. Biotechnol.">
        <title>Draft genome sequence of the oilseed species Ricinus communis.</title>
        <authorList>
            <person name="Chan A.P."/>
            <person name="Crabtree J."/>
            <person name="Zhao Q."/>
            <person name="Lorenzi H."/>
            <person name="Orvis J."/>
            <person name="Puiu D."/>
            <person name="Melake-Berhan A."/>
            <person name="Jones K.M."/>
            <person name="Redman J."/>
            <person name="Chen G."/>
            <person name="Cahoon E.B."/>
            <person name="Gedil M."/>
            <person name="Stanke M."/>
            <person name="Haas B.J."/>
            <person name="Wortman J.R."/>
            <person name="Fraser-Liggett C.M."/>
            <person name="Ravel J."/>
            <person name="Rabinowicz P.D."/>
        </authorList>
    </citation>
    <scope>NUCLEOTIDE SEQUENCE [LARGE SCALE GENOMIC DNA]</scope>
    <source>
        <strain evidence="2">cv. Hale</strain>
    </source>
</reference>
<evidence type="ECO:0008006" key="3">
    <source>
        <dbReference type="Google" id="ProtNLM"/>
    </source>
</evidence>
<dbReference type="PANTHER" id="PTHR33710:SF77">
    <property type="entry name" value="DNASE I-LIKE SUPERFAMILY PROTEIN"/>
    <property type="match status" value="1"/>
</dbReference>
<dbReference type="SUPFAM" id="SSF56219">
    <property type="entry name" value="DNase I-like"/>
    <property type="match status" value="1"/>
</dbReference>
<dbReference type="Gene3D" id="3.60.10.10">
    <property type="entry name" value="Endonuclease/exonuclease/phosphatase"/>
    <property type="match status" value="1"/>
</dbReference>
<dbReference type="eggNOG" id="KOG1075">
    <property type="taxonomic scope" value="Eukaryota"/>
</dbReference>
<sequence length="92" mass="10517">MGVYTAIYDSPRPSVRKILWNTIRSISNTVTDPWILTSDFNSYLSINDKAGGRPASLSKCRDFRECMNDCNLEDLSFTGPKYTWERSGVRET</sequence>
<evidence type="ECO:0000313" key="2">
    <source>
        <dbReference type="Proteomes" id="UP000008311"/>
    </source>
</evidence>
<gene>
    <name evidence="1" type="ORF">RCOM_0623550</name>
</gene>
<accession>B9STS6</accession>
<name>B9STS6_RICCO</name>
<proteinExistence type="predicted"/>
<keyword evidence="2" id="KW-1185">Reference proteome</keyword>
<dbReference type="AlphaFoldDB" id="B9STS6"/>